<sequence>MTDLIHRDFSPQTDPVKNKVVLITGGTGSFGRRMVQALLEQYDPRKVIILSRDELKQYEMKNELEERFDRLQLSKLRFFLGDVRDRERLVMAFRGVDIVIHAAALKQVPAAEYNPSECIATNINGAENVVAAAFATHVRQVVALSTDKACSPINLYGATKLASDKIFVAANNMSGDIGTRFCVVRYGNVVGSRGSVVPFFRRLLEKGATELPITDPRMTRFWISLDQGVAFVLSCMELTQGGEIFVPKIPATLVTDLATAMAPKAKQAVIGIRPGEKLHEMMISADDARSTFELDDRYVIEPEFAEYTRKSFAKVRGIKKVPEGFSYASDNNEERLDADGIKAMMKAYLT</sequence>
<feature type="domain" description="Polysaccharide biosynthesis protein CapD-like" evidence="2">
    <location>
        <begin position="21"/>
        <end position="301"/>
    </location>
</feature>
<dbReference type="AlphaFoldDB" id="A0A1G4RKX1"/>
<gene>
    <name evidence="3" type="ORF">SAMN02927928_2025</name>
</gene>
<dbReference type="NCBIfam" id="TIGR03589">
    <property type="entry name" value="PseB"/>
    <property type="match status" value="1"/>
</dbReference>
<keyword evidence="4" id="KW-1185">Reference proteome</keyword>
<dbReference type="PANTHER" id="PTHR43318:SF2">
    <property type="entry name" value="UDP-N-ACETYLGLUCOSAMINE 4,6-DEHYDRATASE (INVERTING)"/>
    <property type="match status" value="1"/>
</dbReference>
<evidence type="ECO:0000313" key="4">
    <source>
        <dbReference type="Proteomes" id="UP000199150"/>
    </source>
</evidence>
<accession>A0A1G4RKX1</accession>
<dbReference type="RefSeq" id="WP_090647158.1">
    <property type="nucleotide sequence ID" value="NZ_CBCRYE010000006.1"/>
</dbReference>
<dbReference type="OrthoDB" id="9803111at2"/>
<organism evidence="3 4">
    <name type="scientific">Asticcacaulis taihuensis</name>
    <dbReference type="NCBI Taxonomy" id="260084"/>
    <lineage>
        <taxon>Bacteria</taxon>
        <taxon>Pseudomonadati</taxon>
        <taxon>Pseudomonadota</taxon>
        <taxon>Alphaproteobacteria</taxon>
        <taxon>Caulobacterales</taxon>
        <taxon>Caulobacteraceae</taxon>
        <taxon>Asticcacaulis</taxon>
    </lineage>
</organism>
<dbReference type="InterPro" id="IPR051203">
    <property type="entry name" value="Polysaccharide_Synthase-Rel"/>
</dbReference>
<dbReference type="CDD" id="cd05237">
    <property type="entry name" value="UDP_invert_4-6DH_SDR_e"/>
    <property type="match status" value="1"/>
</dbReference>
<evidence type="ECO:0000313" key="3">
    <source>
        <dbReference type="EMBL" id="SCW57450.1"/>
    </source>
</evidence>
<protein>
    <submittedName>
        <fullName evidence="3">UDP-N-acetylglucosamine 4,6-dehydratase</fullName>
    </submittedName>
</protein>
<dbReference type="InterPro" id="IPR003869">
    <property type="entry name" value="Polysac_CapD-like"/>
</dbReference>
<comment type="similarity">
    <text evidence="1">Belongs to the polysaccharide synthase family.</text>
</comment>
<proteinExistence type="inferred from homology"/>
<dbReference type="InterPro" id="IPR036291">
    <property type="entry name" value="NAD(P)-bd_dom_sf"/>
</dbReference>
<dbReference type="InterPro" id="IPR020025">
    <property type="entry name" value="PseB"/>
</dbReference>
<dbReference type="SUPFAM" id="SSF51735">
    <property type="entry name" value="NAD(P)-binding Rossmann-fold domains"/>
    <property type="match status" value="1"/>
</dbReference>
<dbReference type="PANTHER" id="PTHR43318">
    <property type="entry name" value="UDP-N-ACETYLGLUCOSAMINE 4,6-DEHYDRATASE"/>
    <property type="match status" value="1"/>
</dbReference>
<dbReference type="Pfam" id="PF02719">
    <property type="entry name" value="Polysacc_synt_2"/>
    <property type="match status" value="1"/>
</dbReference>
<dbReference type="EMBL" id="FMTS01000002">
    <property type="protein sequence ID" value="SCW57450.1"/>
    <property type="molecule type" value="Genomic_DNA"/>
</dbReference>
<evidence type="ECO:0000256" key="1">
    <source>
        <dbReference type="ARBA" id="ARBA00007430"/>
    </source>
</evidence>
<dbReference type="Gene3D" id="3.40.50.720">
    <property type="entry name" value="NAD(P)-binding Rossmann-like Domain"/>
    <property type="match status" value="1"/>
</dbReference>
<name>A0A1G4RKX1_9CAUL</name>
<evidence type="ECO:0000259" key="2">
    <source>
        <dbReference type="Pfam" id="PF02719"/>
    </source>
</evidence>
<dbReference type="STRING" id="260084.SAMN02927928_2025"/>
<reference evidence="4" key="1">
    <citation type="submission" date="2016-10" db="EMBL/GenBank/DDBJ databases">
        <authorList>
            <person name="Varghese N."/>
            <person name="Submissions S."/>
        </authorList>
    </citation>
    <scope>NUCLEOTIDE SEQUENCE [LARGE SCALE GENOMIC DNA]</scope>
    <source>
        <strain evidence="4">CGMCC 1.3431</strain>
    </source>
</reference>
<dbReference type="Proteomes" id="UP000199150">
    <property type="component" value="Unassembled WGS sequence"/>
</dbReference>